<dbReference type="VEuPathDB" id="FungiDB:MFRU_060g00120"/>
<evidence type="ECO:0000313" key="2">
    <source>
        <dbReference type="Proteomes" id="UP000322873"/>
    </source>
</evidence>
<sequence>MIEPRQDVSQSEIQDRREYWTSYAEEQGKLFERQYKLENDLRTARQNLAKIPGTQRNRIRPRFIDSGWKFIVAGRKACWYLAVQTFELAQIRNMPYLQIFHMTKFVVSAKNPCTTRKLINPMVFVEPSAAISTITIALFGGLTKRVS</sequence>
<name>A0A5M9JWP7_MONFR</name>
<dbReference type="AlphaFoldDB" id="A0A5M9JWP7"/>
<dbReference type="Proteomes" id="UP000322873">
    <property type="component" value="Unassembled WGS sequence"/>
</dbReference>
<comment type="caution">
    <text evidence="1">The sequence shown here is derived from an EMBL/GenBank/DDBJ whole genome shotgun (WGS) entry which is preliminary data.</text>
</comment>
<organism evidence="1 2">
    <name type="scientific">Monilinia fructicola</name>
    <name type="common">Brown rot fungus</name>
    <name type="synonym">Ciboria fructicola</name>
    <dbReference type="NCBI Taxonomy" id="38448"/>
    <lineage>
        <taxon>Eukaryota</taxon>
        <taxon>Fungi</taxon>
        <taxon>Dikarya</taxon>
        <taxon>Ascomycota</taxon>
        <taxon>Pezizomycotina</taxon>
        <taxon>Leotiomycetes</taxon>
        <taxon>Helotiales</taxon>
        <taxon>Sclerotiniaceae</taxon>
        <taxon>Monilinia</taxon>
    </lineage>
</organism>
<keyword evidence="2" id="KW-1185">Reference proteome</keyword>
<evidence type="ECO:0000313" key="1">
    <source>
        <dbReference type="EMBL" id="KAA8572212.1"/>
    </source>
</evidence>
<dbReference type="EMBL" id="VICG01000005">
    <property type="protein sequence ID" value="KAA8572212.1"/>
    <property type="molecule type" value="Genomic_DNA"/>
</dbReference>
<accession>A0A5M9JWP7</accession>
<reference evidence="1 2" key="1">
    <citation type="submission" date="2019-06" db="EMBL/GenBank/DDBJ databases">
        <title>Genome Sequence of the Brown Rot Fungal Pathogen Monilinia fructicola.</title>
        <authorList>
            <person name="De Miccolis Angelini R.M."/>
            <person name="Landi L."/>
            <person name="Abate D."/>
            <person name="Pollastro S."/>
            <person name="Romanazzi G."/>
            <person name="Faretra F."/>
        </authorList>
    </citation>
    <scope>NUCLEOTIDE SEQUENCE [LARGE SCALE GENOMIC DNA]</scope>
    <source>
        <strain evidence="1 2">Mfrc123</strain>
    </source>
</reference>
<proteinExistence type="predicted"/>
<gene>
    <name evidence="1" type="ORF">EYC84_002120</name>
</gene>
<protein>
    <submittedName>
        <fullName evidence="1">Uncharacterized protein</fullName>
    </submittedName>
</protein>